<dbReference type="InterPro" id="IPR023011">
    <property type="entry name" value="ATP_synth_F0_asu_AS"/>
</dbReference>
<keyword evidence="10 11" id="KW-0066">ATP synthesis</keyword>
<keyword evidence="11" id="KW-1003">Cell membrane</keyword>
<feature type="transmembrane region" description="Helical" evidence="11">
    <location>
        <begin position="213"/>
        <end position="232"/>
    </location>
</feature>
<keyword evidence="5 11" id="KW-0812">Transmembrane</keyword>
<keyword evidence="8 11" id="KW-0406">Ion transport</keyword>
<evidence type="ECO:0000256" key="10">
    <source>
        <dbReference type="ARBA" id="ARBA00023310"/>
    </source>
</evidence>
<dbReference type="InterPro" id="IPR045082">
    <property type="entry name" value="ATP_syn_F0_a_bact/chloroplast"/>
</dbReference>
<keyword evidence="9 11" id="KW-0472">Membrane</keyword>
<comment type="function">
    <text evidence="11 12">Key component of the proton channel; it plays a direct role in the translocation of protons across the membrane.</text>
</comment>
<dbReference type="Proteomes" id="UP001597199">
    <property type="component" value="Unassembled WGS sequence"/>
</dbReference>
<evidence type="ECO:0000256" key="3">
    <source>
        <dbReference type="ARBA" id="ARBA00022448"/>
    </source>
</evidence>
<dbReference type="SUPFAM" id="SSF81336">
    <property type="entry name" value="F1F0 ATP synthase subunit A"/>
    <property type="match status" value="1"/>
</dbReference>
<feature type="transmembrane region" description="Helical" evidence="11">
    <location>
        <begin position="114"/>
        <end position="136"/>
    </location>
</feature>
<feature type="transmembrane region" description="Helical" evidence="11">
    <location>
        <begin position="20"/>
        <end position="38"/>
    </location>
</feature>
<evidence type="ECO:0000256" key="5">
    <source>
        <dbReference type="ARBA" id="ARBA00022692"/>
    </source>
</evidence>
<dbReference type="Gene3D" id="1.20.120.220">
    <property type="entry name" value="ATP synthase, F0 complex, subunit A"/>
    <property type="match status" value="1"/>
</dbReference>
<keyword evidence="3 11" id="KW-0813">Transport</keyword>
<keyword evidence="14" id="KW-1185">Reference proteome</keyword>
<keyword evidence="7 11" id="KW-1133">Transmembrane helix</keyword>
<dbReference type="Pfam" id="PF00119">
    <property type="entry name" value="ATP-synt_A"/>
    <property type="match status" value="1"/>
</dbReference>
<reference evidence="14" key="1">
    <citation type="journal article" date="2019" name="Int. J. Syst. Evol. Microbiol.">
        <title>The Global Catalogue of Microorganisms (GCM) 10K type strain sequencing project: providing services to taxonomists for standard genome sequencing and annotation.</title>
        <authorList>
            <consortium name="The Broad Institute Genomics Platform"/>
            <consortium name="The Broad Institute Genome Sequencing Center for Infectious Disease"/>
            <person name="Wu L."/>
            <person name="Ma J."/>
        </authorList>
    </citation>
    <scope>NUCLEOTIDE SEQUENCE [LARGE SCALE GENOMIC DNA]</scope>
    <source>
        <strain evidence="14">CCM 9110</strain>
    </source>
</reference>
<evidence type="ECO:0000256" key="2">
    <source>
        <dbReference type="ARBA" id="ARBA00006810"/>
    </source>
</evidence>
<evidence type="ECO:0000256" key="1">
    <source>
        <dbReference type="ARBA" id="ARBA00004141"/>
    </source>
</evidence>
<keyword evidence="6 11" id="KW-0375">Hydrogen ion transport</keyword>
<dbReference type="PRINTS" id="PR00123">
    <property type="entry name" value="ATPASEA"/>
</dbReference>
<organism evidence="13 14">
    <name type="scientific">Lacticaseibacillus suilingensis</name>
    <dbReference type="NCBI Taxonomy" id="2799577"/>
    <lineage>
        <taxon>Bacteria</taxon>
        <taxon>Bacillati</taxon>
        <taxon>Bacillota</taxon>
        <taxon>Bacilli</taxon>
        <taxon>Lactobacillales</taxon>
        <taxon>Lactobacillaceae</taxon>
        <taxon>Lacticaseibacillus</taxon>
    </lineage>
</organism>
<comment type="caution">
    <text evidence="13">The sequence shown here is derived from an EMBL/GenBank/DDBJ whole genome shotgun (WGS) entry which is preliminary data.</text>
</comment>
<dbReference type="RefSeq" id="WP_204119275.1">
    <property type="nucleotide sequence ID" value="NZ_BOLV01000013.1"/>
</dbReference>
<evidence type="ECO:0000256" key="9">
    <source>
        <dbReference type="ARBA" id="ARBA00023136"/>
    </source>
</evidence>
<evidence type="ECO:0000256" key="12">
    <source>
        <dbReference type="RuleBase" id="RU000483"/>
    </source>
</evidence>
<dbReference type="CDD" id="cd00310">
    <property type="entry name" value="ATP-synt_Fo_a_6"/>
    <property type="match status" value="1"/>
</dbReference>
<dbReference type="EMBL" id="JBHTOA010000034">
    <property type="protein sequence ID" value="MFD1399543.1"/>
    <property type="molecule type" value="Genomic_DNA"/>
</dbReference>
<dbReference type="NCBIfam" id="TIGR01131">
    <property type="entry name" value="ATP_synt_6_or_A"/>
    <property type="match status" value="1"/>
</dbReference>
<evidence type="ECO:0000313" key="14">
    <source>
        <dbReference type="Proteomes" id="UP001597199"/>
    </source>
</evidence>
<evidence type="ECO:0000256" key="11">
    <source>
        <dbReference type="HAMAP-Rule" id="MF_01393"/>
    </source>
</evidence>
<name>A0ABW4BHI3_9LACO</name>
<dbReference type="PANTHER" id="PTHR42823">
    <property type="entry name" value="ATP SYNTHASE SUBUNIT A, CHLOROPLASTIC"/>
    <property type="match status" value="1"/>
</dbReference>
<accession>A0ABW4BHI3</accession>
<comment type="similarity">
    <text evidence="2 11 12">Belongs to the ATPase A chain family.</text>
</comment>
<evidence type="ECO:0000256" key="7">
    <source>
        <dbReference type="ARBA" id="ARBA00022989"/>
    </source>
</evidence>
<proteinExistence type="inferred from homology"/>
<dbReference type="InterPro" id="IPR035908">
    <property type="entry name" value="F0_ATP_A_sf"/>
</dbReference>
<feature type="transmembrane region" description="Helical" evidence="11">
    <location>
        <begin position="148"/>
        <end position="171"/>
    </location>
</feature>
<dbReference type="PANTHER" id="PTHR42823:SF3">
    <property type="entry name" value="ATP SYNTHASE SUBUNIT A, CHLOROPLASTIC"/>
    <property type="match status" value="1"/>
</dbReference>
<gene>
    <name evidence="11 13" type="primary">atpB</name>
    <name evidence="13" type="ORF">ACFQ41_09520</name>
</gene>
<dbReference type="NCBIfam" id="NF004479">
    <property type="entry name" value="PRK05815.1-4"/>
    <property type="match status" value="1"/>
</dbReference>
<comment type="subcellular location">
    <subcellularLocation>
        <location evidence="11 12">Cell membrane</location>
        <topology evidence="11 12">Multi-pass membrane protein</topology>
    </subcellularLocation>
    <subcellularLocation>
        <location evidence="1">Membrane</location>
        <topology evidence="1">Multi-pass membrane protein</topology>
    </subcellularLocation>
</comment>
<keyword evidence="4 11" id="KW-0138">CF(0)</keyword>
<dbReference type="InterPro" id="IPR000568">
    <property type="entry name" value="ATP_synth_F0_asu"/>
</dbReference>
<evidence type="ECO:0000256" key="4">
    <source>
        <dbReference type="ARBA" id="ARBA00022547"/>
    </source>
</evidence>
<protein>
    <recommendedName>
        <fullName evidence="11 12">ATP synthase subunit a</fullName>
    </recommendedName>
    <alternativeName>
        <fullName evidence="11">ATP synthase F0 sector subunit a</fullName>
    </alternativeName>
    <alternativeName>
        <fullName evidence="11">F-ATPase subunit 6</fullName>
    </alternativeName>
</protein>
<feature type="transmembrane region" description="Helical" evidence="11">
    <location>
        <begin position="75"/>
        <end position="94"/>
    </location>
</feature>
<evidence type="ECO:0000256" key="6">
    <source>
        <dbReference type="ARBA" id="ARBA00022781"/>
    </source>
</evidence>
<dbReference type="HAMAP" id="MF_01393">
    <property type="entry name" value="ATP_synth_a_bact"/>
    <property type="match status" value="1"/>
</dbReference>
<sequence length="240" mass="26710">MNESYPVVSFMGLRFNLANDLAILISCILIFALVFWLARKPTLRPNGRQNVLEYLIDFTNGIVKQAMPGKEGNRFGLFAFVLFLFVWVNNQLGLFLQLDVGGKTWLRSSTADPIITLSLAMMVLVLSHFFGVVFNGTKGYLREYVSPVAFLLPINLIENITNFVTLALRLYGNIYAGEVLLLLIRQLAFSGHGLLGGVSFIGGFAIEVIWQGFSVFIGTIQAYIFVTLSTVYTSEKVISD</sequence>
<evidence type="ECO:0000313" key="13">
    <source>
        <dbReference type="EMBL" id="MFD1399543.1"/>
    </source>
</evidence>
<feature type="transmembrane region" description="Helical" evidence="11">
    <location>
        <begin position="183"/>
        <end position="206"/>
    </location>
</feature>
<dbReference type="PROSITE" id="PS00449">
    <property type="entry name" value="ATPASE_A"/>
    <property type="match status" value="1"/>
</dbReference>
<evidence type="ECO:0000256" key="8">
    <source>
        <dbReference type="ARBA" id="ARBA00023065"/>
    </source>
</evidence>